<dbReference type="Gene3D" id="2.30.42.10">
    <property type="match status" value="1"/>
</dbReference>
<reference evidence="2 3" key="1">
    <citation type="submission" date="2024-02" db="EMBL/GenBank/DDBJ databases">
        <authorList>
            <person name="Chen Y."/>
            <person name="Shah S."/>
            <person name="Dougan E. K."/>
            <person name="Thang M."/>
            <person name="Chan C."/>
        </authorList>
    </citation>
    <scope>NUCLEOTIDE SEQUENCE [LARGE SCALE GENOMIC DNA]</scope>
</reference>
<dbReference type="PROSITE" id="PS00197">
    <property type="entry name" value="2FE2S_FER_1"/>
    <property type="match status" value="1"/>
</dbReference>
<dbReference type="EMBL" id="CAXAMN010027484">
    <property type="protein sequence ID" value="CAK9111028.1"/>
    <property type="molecule type" value="Genomic_DNA"/>
</dbReference>
<evidence type="ECO:0000313" key="2">
    <source>
        <dbReference type="EMBL" id="CAK9111028.1"/>
    </source>
</evidence>
<evidence type="ECO:0008006" key="4">
    <source>
        <dbReference type="Google" id="ProtNLM"/>
    </source>
</evidence>
<organism evidence="2 3">
    <name type="scientific">Durusdinium trenchii</name>
    <dbReference type="NCBI Taxonomy" id="1381693"/>
    <lineage>
        <taxon>Eukaryota</taxon>
        <taxon>Sar</taxon>
        <taxon>Alveolata</taxon>
        <taxon>Dinophyceae</taxon>
        <taxon>Suessiales</taxon>
        <taxon>Symbiodiniaceae</taxon>
        <taxon>Durusdinium</taxon>
    </lineage>
</organism>
<name>A0ABP0SFA7_9DINO</name>
<gene>
    <name evidence="2" type="ORF">CCMP2556_LOCUS51570</name>
</gene>
<sequence>MGKRCAKSSCLGQSKVSLSSLAFLAAGASRCIRLGPVKRRPAMAPQVLSLLLVVLVLACANLRPVSFVAPGGTNVPLAVGSRSSSSLHFKPVTSGTSCSPAAVLLGLTSLVAAQCRRGRPHGSRHVQCRATVAQWNKRVKRIEGGRAVFDVTLLKPLGLTPKNFPNRPGVGIAKIKEGGNTEFWNKKVLLEDVPGMFVLEGDEVVGVNDTICEGKDLETVSKLVKESPGDTVTLKLVRNYLTGPVKIVWKPSLKMGTYKRGALLRACEETLGANVRYSCEDGWCSSCWHAEDNYMTVYRICKMDVPEKWDNVMPFVLLSALEVKNTKGVLCKNLMQADGVKPPRQDGKLG</sequence>
<comment type="caution">
    <text evidence="2">The sequence shown here is derived from an EMBL/GenBank/DDBJ whole genome shotgun (WGS) entry which is preliminary data.</text>
</comment>
<keyword evidence="1" id="KW-0812">Transmembrane</keyword>
<dbReference type="Proteomes" id="UP001642484">
    <property type="component" value="Unassembled WGS sequence"/>
</dbReference>
<dbReference type="InterPro" id="IPR036034">
    <property type="entry name" value="PDZ_sf"/>
</dbReference>
<proteinExistence type="predicted"/>
<protein>
    <recommendedName>
        <fullName evidence="4">PDZ domain-containing protein</fullName>
    </recommendedName>
</protein>
<feature type="transmembrane region" description="Helical" evidence="1">
    <location>
        <begin position="41"/>
        <end position="60"/>
    </location>
</feature>
<evidence type="ECO:0000256" key="1">
    <source>
        <dbReference type="SAM" id="Phobius"/>
    </source>
</evidence>
<dbReference type="SUPFAM" id="SSF50156">
    <property type="entry name" value="PDZ domain-like"/>
    <property type="match status" value="1"/>
</dbReference>
<evidence type="ECO:0000313" key="3">
    <source>
        <dbReference type="Proteomes" id="UP001642484"/>
    </source>
</evidence>
<keyword evidence="3" id="KW-1185">Reference proteome</keyword>
<keyword evidence="1" id="KW-1133">Transmembrane helix</keyword>
<dbReference type="InterPro" id="IPR006058">
    <property type="entry name" value="2Fe2S_fd_BS"/>
</dbReference>
<keyword evidence="1" id="KW-0472">Membrane</keyword>
<accession>A0ABP0SFA7</accession>